<sequence length="326" mass="36719">MGRSPCCDKLGLKKGPWTPEEDQKLLAYIEEHGHGSWRSLPEKAGLHRCGKSCRLRWTNYLRPDIKRGKFNLQEEQTIIQLHALLGNRWSAIATHLPKRTDNEIKNYWNTHLKKRLVKMGIDPVTHKPKNETPLSSLGLSKNAATLSHMAQWESARLEAEARLARESKLLHYQSKTSSIHHGFTHKALITNWTTKPNEDQQQQLESPTSTVSFSEMKESSNGIPTKIEFVGSSTDLTLMKEPENDWINSTIHEFAATQMAEGIEEGFTGLLLGGDSLERSFSGDKNETAGESSGGDCNNYYEDNKNYLDSIFSFVDPSPSDSPPMF</sequence>
<evidence type="ECO:0000313" key="11">
    <source>
        <dbReference type="EMBL" id="BAJ34432.1"/>
    </source>
</evidence>
<keyword evidence="6" id="KW-0804">Transcription</keyword>
<dbReference type="GO" id="GO:0000902">
    <property type="term" value="P:cell morphogenesis"/>
    <property type="evidence" value="ECO:0007669"/>
    <property type="project" value="UniProtKB-ARBA"/>
</dbReference>
<keyword evidence="4" id="KW-0805">Transcription regulation</keyword>
<feature type="domain" description="HTH myb-type" evidence="10">
    <location>
        <begin position="9"/>
        <end position="61"/>
    </location>
</feature>
<evidence type="ECO:0000256" key="4">
    <source>
        <dbReference type="ARBA" id="ARBA00023015"/>
    </source>
</evidence>
<dbReference type="GO" id="GO:0005634">
    <property type="term" value="C:nucleus"/>
    <property type="evidence" value="ECO:0007669"/>
    <property type="project" value="UniProtKB-SubCell"/>
</dbReference>
<dbReference type="SMART" id="SM00717">
    <property type="entry name" value="SANT"/>
    <property type="match status" value="2"/>
</dbReference>
<feature type="domain" description="Myb-like" evidence="9">
    <location>
        <begin position="62"/>
        <end position="112"/>
    </location>
</feature>
<dbReference type="FunFam" id="1.10.10.60:FF:000099">
    <property type="entry name" value="MYB transcription factor"/>
    <property type="match status" value="1"/>
</dbReference>
<evidence type="ECO:0000256" key="3">
    <source>
        <dbReference type="ARBA" id="ARBA00022737"/>
    </source>
</evidence>
<dbReference type="PANTHER" id="PTHR10641:SF586">
    <property type="entry name" value="TRANSCRIPTION FACTOR MYB16"/>
    <property type="match status" value="1"/>
</dbReference>
<dbReference type="Pfam" id="PF00249">
    <property type="entry name" value="Myb_DNA-binding"/>
    <property type="match status" value="2"/>
</dbReference>
<dbReference type="CDD" id="cd00167">
    <property type="entry name" value="SANT"/>
    <property type="match status" value="2"/>
</dbReference>
<accession>E4MXU9</accession>
<dbReference type="InterPro" id="IPR009057">
    <property type="entry name" value="Homeodomain-like_sf"/>
</dbReference>
<feature type="region of interest" description="Disordered" evidence="8">
    <location>
        <begin position="197"/>
        <end position="217"/>
    </location>
</feature>
<evidence type="ECO:0000256" key="8">
    <source>
        <dbReference type="SAM" id="MobiDB-lite"/>
    </source>
</evidence>
<evidence type="ECO:0000256" key="7">
    <source>
        <dbReference type="ARBA" id="ARBA00023242"/>
    </source>
</evidence>
<dbReference type="InterPro" id="IPR017930">
    <property type="entry name" value="Myb_dom"/>
</dbReference>
<reference evidence="11" key="1">
    <citation type="journal article" date="2008" name="BMC Plant Biol.">
        <title>Large-scale collection and annotation of full-length enriched cDNAs from a model halophyte, Thellungiella halophila.</title>
        <authorList>
            <person name="Taji T."/>
            <person name="Sakurai T."/>
            <person name="Mochida K."/>
            <person name="Ishiwata A."/>
            <person name="Kurotani A."/>
            <person name="Totoki Y."/>
            <person name="Toyoda A."/>
            <person name="Sakaki Y."/>
            <person name="Seki M."/>
            <person name="Ono H."/>
            <person name="Sakata Y."/>
            <person name="Tanaka S."/>
            <person name="Shinozaki K."/>
        </authorList>
    </citation>
    <scope>NUCLEOTIDE SEQUENCE</scope>
</reference>
<dbReference type="InterPro" id="IPR015495">
    <property type="entry name" value="Myb_TF_plants"/>
</dbReference>
<dbReference type="SUPFAM" id="SSF46689">
    <property type="entry name" value="Homeodomain-like"/>
    <property type="match status" value="1"/>
</dbReference>
<keyword evidence="7" id="KW-0539">Nucleus</keyword>
<dbReference type="PROSITE" id="PS51294">
    <property type="entry name" value="HTH_MYB"/>
    <property type="match status" value="2"/>
</dbReference>
<evidence type="ECO:0000259" key="10">
    <source>
        <dbReference type="PROSITE" id="PS51294"/>
    </source>
</evidence>
<evidence type="ECO:0000256" key="6">
    <source>
        <dbReference type="ARBA" id="ARBA00023163"/>
    </source>
</evidence>
<keyword evidence="3" id="KW-0677">Repeat</keyword>
<dbReference type="PROSITE" id="PS50090">
    <property type="entry name" value="MYB_LIKE"/>
    <property type="match status" value="2"/>
</dbReference>
<proteinExistence type="evidence at transcript level"/>
<feature type="domain" description="HTH myb-type" evidence="10">
    <location>
        <begin position="62"/>
        <end position="116"/>
    </location>
</feature>
<feature type="domain" description="Myb-like" evidence="9">
    <location>
        <begin position="9"/>
        <end position="61"/>
    </location>
</feature>
<dbReference type="GO" id="GO:0003677">
    <property type="term" value="F:DNA binding"/>
    <property type="evidence" value="ECO:0007669"/>
    <property type="project" value="UniProtKB-KW"/>
</dbReference>
<protein>
    <submittedName>
        <fullName evidence="11">mRNA, clone: RTFL01-35-F01</fullName>
    </submittedName>
</protein>
<dbReference type="GO" id="GO:1901957">
    <property type="term" value="P:regulation of cutin biosynthetic process"/>
    <property type="evidence" value="ECO:0007669"/>
    <property type="project" value="UniProtKB-ARBA"/>
</dbReference>
<dbReference type="EMBL" id="AK353346">
    <property type="protein sequence ID" value="BAJ34432.1"/>
    <property type="molecule type" value="mRNA"/>
</dbReference>
<dbReference type="Gene3D" id="1.10.10.60">
    <property type="entry name" value="Homeodomain-like"/>
    <property type="match status" value="2"/>
</dbReference>
<reference evidence="11" key="2">
    <citation type="journal article" date="2010" name="BMC Plant Biol.">
        <title>Comparative genomic analysis of 1047 completely sequenced cDNAs from an Arabidopsis-related model halophyte, Thellungiella halophila.</title>
        <authorList>
            <person name="Taji T."/>
            <person name="Komatsu K."/>
            <person name="Katori T."/>
            <person name="Kawasaki Y."/>
            <person name="Sakata Y."/>
            <person name="Tanaka S."/>
            <person name="Kobayashi M."/>
            <person name="Toyoda A."/>
            <person name="Seki M."/>
            <person name="Shinozaki K."/>
        </authorList>
    </citation>
    <scope>NUCLEOTIDE SEQUENCE</scope>
</reference>
<evidence type="ECO:0000256" key="1">
    <source>
        <dbReference type="ARBA" id="ARBA00004123"/>
    </source>
</evidence>
<dbReference type="PANTHER" id="PTHR10641">
    <property type="entry name" value="MYB FAMILY TRANSCRIPTION FACTOR"/>
    <property type="match status" value="1"/>
</dbReference>
<comment type="subcellular location">
    <subcellularLocation>
        <location evidence="1">Nucleus</location>
    </subcellularLocation>
</comment>
<dbReference type="AlphaFoldDB" id="E4MXU9"/>
<evidence type="ECO:0000256" key="2">
    <source>
        <dbReference type="ARBA" id="ARBA00022473"/>
    </source>
</evidence>
<name>E4MXU9_EUTHA</name>
<evidence type="ECO:0000259" key="9">
    <source>
        <dbReference type="PROSITE" id="PS50090"/>
    </source>
</evidence>
<keyword evidence="5" id="KW-0238">DNA-binding</keyword>
<dbReference type="FunFam" id="1.10.10.60:FF:000001">
    <property type="entry name" value="MYB-related transcription factor"/>
    <property type="match status" value="1"/>
</dbReference>
<dbReference type="InterPro" id="IPR001005">
    <property type="entry name" value="SANT/Myb"/>
</dbReference>
<keyword evidence="2" id="KW-0217">Developmental protein</keyword>
<evidence type="ECO:0000256" key="5">
    <source>
        <dbReference type="ARBA" id="ARBA00023125"/>
    </source>
</evidence>
<organism evidence="11">
    <name type="scientific">Eutrema halophilum</name>
    <name type="common">Salt cress</name>
    <name type="synonym">Sisymbrium halophilum</name>
    <dbReference type="NCBI Taxonomy" id="98038"/>
    <lineage>
        <taxon>Eukaryota</taxon>
        <taxon>Viridiplantae</taxon>
        <taxon>Streptophyta</taxon>
        <taxon>Embryophyta</taxon>
        <taxon>Tracheophyta</taxon>
        <taxon>Spermatophyta</taxon>
        <taxon>Magnoliopsida</taxon>
        <taxon>eudicotyledons</taxon>
        <taxon>Gunneridae</taxon>
        <taxon>Pentapetalae</taxon>
        <taxon>rosids</taxon>
        <taxon>malvids</taxon>
        <taxon>Brassicales</taxon>
        <taxon>Brassicaceae</taxon>
        <taxon>Eutremeae</taxon>
        <taxon>Eutrema</taxon>
    </lineage>
</organism>